<feature type="compositionally biased region" description="Polar residues" evidence="5">
    <location>
        <begin position="211"/>
        <end position="243"/>
    </location>
</feature>
<evidence type="ECO:0000313" key="7">
    <source>
        <dbReference type="Proteomes" id="UP000007148"/>
    </source>
</evidence>
<evidence type="ECO:0000256" key="2">
    <source>
        <dbReference type="ARBA" id="ARBA00022692"/>
    </source>
</evidence>
<dbReference type="InParanoid" id="G4TLQ7"/>
<evidence type="ECO:0000256" key="5">
    <source>
        <dbReference type="SAM" id="MobiDB-lite"/>
    </source>
</evidence>
<feature type="region of interest" description="Disordered" evidence="5">
    <location>
        <begin position="211"/>
        <end position="307"/>
    </location>
</feature>
<feature type="region of interest" description="Disordered" evidence="5">
    <location>
        <begin position="738"/>
        <end position="768"/>
    </location>
</feature>
<protein>
    <submittedName>
        <fullName evidence="6">Uncharacterized protein</fullName>
    </submittedName>
</protein>
<evidence type="ECO:0000256" key="1">
    <source>
        <dbReference type="ARBA" id="ARBA00004141"/>
    </source>
</evidence>
<dbReference type="HOGENOM" id="CLU_013604_0_0_1"/>
<evidence type="ECO:0000256" key="3">
    <source>
        <dbReference type="ARBA" id="ARBA00022989"/>
    </source>
</evidence>
<feature type="compositionally biased region" description="Polar residues" evidence="5">
    <location>
        <begin position="120"/>
        <end position="138"/>
    </location>
</feature>
<dbReference type="eggNOG" id="ENOG502RYU8">
    <property type="taxonomic scope" value="Eukaryota"/>
</dbReference>
<dbReference type="Gene3D" id="1.20.1510.10">
    <property type="entry name" value="Cation efflux protein transmembrane domain"/>
    <property type="match status" value="1"/>
</dbReference>
<accession>G4TLQ7</accession>
<evidence type="ECO:0000313" key="6">
    <source>
        <dbReference type="EMBL" id="CCA72250.1"/>
    </source>
</evidence>
<keyword evidence="4" id="KW-0472">Membrane</keyword>
<sequence>MRLKHGRRNSYEYEDLPALASQLSKESQADPTSPLYSRARVVSNPSPSIGKVPLSAGPHRTSFGVENSNGPASHYRSGSSSSYAGHRSGIAGNAGHGPIPSTTGPGSPRAFGPYGAHARSPSSTSDIAASPFRTSFSPVNGELANGTTPYNAAPNGGNASPPPSSAGAQSKRHGRIHSRNLSIFFPRPGASAVPSIAEDGAQEIDAPETLIVTNSSTPISGQTRGSKGTTPHSASVPSRNQLGQGFKFGGRPPSTSTRHSPPITSAMEQTSTSTSTDHGPSSVPMSKVGTPVSANTTSSRRGHHHRHSLSHSFFSFMEPAPSAGMSSPGFTPQHRKQPSNNLRVNVLNASPSLNGPPLSAISQSNGWGPLSPFSATASAFPPAQLIPPKRTVSLNAAAALPNPSTQRSSTFLQKLMELPQHLRQGLVFSVAEGTVGCLLWILGQHAESLACTALAYWVVFDALGAALGVYGRLVDAGASGGSLKLPYGAKRIETVALFAQAVYLLFSAVYICKETLEHALLSAGDAGHHHHHAPGQNFELDSGPTYPVTLLWLSFMFLSLSSTLFKNNLKILDATGIYLPSVRHVLRSLSPSNPVAITKFRPSSTLLLSNPYTLFPVICTGLLISISTFPMSIESQKAADMLVAGIEAAGTAWLAWPACLVLGKVLLQTAPERSPSTAETLTATKGTMEALLRTMKEIERHPQVLHLPAPHVWQLSPPSQYFSSVGAYSTAWEGKMKDSDDDLHRSDMNGHSRDSLHPTSYSRARGRPVTSAAGGQVIVTLELHVRKELDDVECLELTRWAWQRCINALGQGDQGVSVGIVRG</sequence>
<dbReference type="STRING" id="1109443.G4TLQ7"/>
<comment type="caution">
    <text evidence="6">The sequence shown here is derived from an EMBL/GenBank/DDBJ whole genome shotgun (WGS) entry which is preliminary data.</text>
</comment>
<dbReference type="GO" id="GO:0016020">
    <property type="term" value="C:membrane"/>
    <property type="evidence" value="ECO:0007669"/>
    <property type="project" value="UniProtKB-SubCell"/>
</dbReference>
<proteinExistence type="predicted"/>
<name>G4TLQ7_SERID</name>
<dbReference type="OrthoDB" id="5382797at2759"/>
<feature type="compositionally biased region" description="Low complexity" evidence="5">
    <location>
        <begin position="96"/>
        <end position="108"/>
    </location>
</feature>
<keyword evidence="3" id="KW-1133">Transmembrane helix</keyword>
<feature type="compositionally biased region" description="Polar residues" evidence="5">
    <location>
        <begin position="22"/>
        <end position="35"/>
    </location>
</feature>
<feature type="region of interest" description="Disordered" evidence="5">
    <location>
        <begin position="22"/>
        <end position="174"/>
    </location>
</feature>
<dbReference type="EMBL" id="CAFZ01000155">
    <property type="protein sequence ID" value="CCA72250.1"/>
    <property type="molecule type" value="Genomic_DNA"/>
</dbReference>
<dbReference type="InterPro" id="IPR027469">
    <property type="entry name" value="Cation_efflux_TMD_sf"/>
</dbReference>
<feature type="compositionally biased region" description="Polar residues" evidence="5">
    <location>
        <begin position="266"/>
        <end position="279"/>
    </location>
</feature>
<feature type="compositionally biased region" description="Basic and acidic residues" evidence="5">
    <location>
        <begin position="738"/>
        <end position="756"/>
    </location>
</feature>
<feature type="compositionally biased region" description="Low complexity" evidence="5">
    <location>
        <begin position="252"/>
        <end position="265"/>
    </location>
</feature>
<organism evidence="6 7">
    <name type="scientific">Serendipita indica (strain DSM 11827)</name>
    <name type="common">Root endophyte fungus</name>
    <name type="synonym">Piriformospora indica</name>
    <dbReference type="NCBI Taxonomy" id="1109443"/>
    <lineage>
        <taxon>Eukaryota</taxon>
        <taxon>Fungi</taxon>
        <taxon>Dikarya</taxon>
        <taxon>Basidiomycota</taxon>
        <taxon>Agaricomycotina</taxon>
        <taxon>Agaricomycetes</taxon>
        <taxon>Sebacinales</taxon>
        <taxon>Serendipitaceae</taxon>
        <taxon>Serendipita</taxon>
    </lineage>
</organism>
<reference evidence="6 7" key="1">
    <citation type="journal article" date="2011" name="PLoS Pathog.">
        <title>Endophytic Life Strategies Decoded by Genome and Transcriptome Analyses of the Mutualistic Root Symbiont Piriformospora indica.</title>
        <authorList>
            <person name="Zuccaro A."/>
            <person name="Lahrmann U."/>
            <person name="Guldener U."/>
            <person name="Langen G."/>
            <person name="Pfiffi S."/>
            <person name="Biedenkopf D."/>
            <person name="Wong P."/>
            <person name="Samans B."/>
            <person name="Grimm C."/>
            <person name="Basiewicz M."/>
            <person name="Murat C."/>
            <person name="Martin F."/>
            <person name="Kogel K.H."/>
        </authorList>
    </citation>
    <scope>NUCLEOTIDE SEQUENCE [LARGE SCALE GENOMIC DNA]</scope>
    <source>
        <strain evidence="6 7">DSM 11827</strain>
    </source>
</reference>
<feature type="compositionally biased region" description="Low complexity" evidence="5">
    <location>
        <begin position="72"/>
        <end position="88"/>
    </location>
</feature>
<comment type="subcellular location">
    <subcellularLocation>
        <location evidence="1">Membrane</location>
        <topology evidence="1">Multi-pass membrane protein</topology>
    </subcellularLocation>
</comment>
<dbReference type="AlphaFoldDB" id="G4TLQ7"/>
<dbReference type="OMA" id="HIWQLTP"/>
<keyword evidence="2" id="KW-0812">Transmembrane</keyword>
<evidence type="ECO:0000256" key="4">
    <source>
        <dbReference type="ARBA" id="ARBA00023136"/>
    </source>
</evidence>
<dbReference type="SUPFAM" id="SSF161111">
    <property type="entry name" value="Cation efflux protein transmembrane domain-like"/>
    <property type="match status" value="1"/>
</dbReference>
<gene>
    <name evidence="6" type="ORF">PIIN_06184</name>
</gene>
<keyword evidence="7" id="KW-1185">Reference proteome</keyword>
<dbReference type="Proteomes" id="UP000007148">
    <property type="component" value="Unassembled WGS sequence"/>
</dbReference>